<dbReference type="Proteomes" id="UP000738325">
    <property type="component" value="Unassembled WGS sequence"/>
</dbReference>
<evidence type="ECO:0000256" key="6">
    <source>
        <dbReference type="SAM" id="MobiDB-lite"/>
    </source>
</evidence>
<feature type="region of interest" description="Disordered" evidence="6">
    <location>
        <begin position="238"/>
        <end position="272"/>
    </location>
</feature>
<evidence type="ECO:0000256" key="4">
    <source>
        <dbReference type="ARBA" id="ARBA00023136"/>
    </source>
</evidence>
<evidence type="ECO:0000313" key="8">
    <source>
        <dbReference type="EMBL" id="KAG0326470.1"/>
    </source>
</evidence>
<dbReference type="OrthoDB" id="3318at2759"/>
<evidence type="ECO:0000256" key="2">
    <source>
        <dbReference type="ARBA" id="ARBA00022737"/>
    </source>
</evidence>
<dbReference type="GO" id="GO:0000139">
    <property type="term" value="C:Golgi membrane"/>
    <property type="evidence" value="ECO:0007669"/>
    <property type="project" value="UniProtKB-SubCell"/>
</dbReference>
<sequence>MGNAASGDKGRHRHGYHVLRVKDNSPASLAGLQPFFDYIMAANGIRLNTESTILNEQIEACEDKAMVLDVYSTRTQALRKVEMMPTKKWGDGTEGLIGCSIRFCLFDTINDIVWHILDISPESPAERAGLLAHTDYVIGTPLGVMRGEGDLYDLVEDYVGEPMALHVYNVEANNVREVVIVPSDEWGGEGLLGCDVGYGYLHRLPKDLTRYPGSKERIFEENQEREEQESKALMETTAITSPINQTPETLLPPPLPEKQEHGNSASGTNATFTLPDYTVEKAPIETAQLSRYGAQDPSRPLNDLTDAAQRTPHSSSEIAPTVKLLVDPVPKDVEKLGSPIHIPDSIPQAHDESVKIVAQTPETHVQPTQHLPPLEMGEHSASDQKEGLEVIMAEASTYEHQPALTPGMRPGIHVEVAEVGHDGYPTCGNIPLQDAQGQSSEQSSQDSTSQEKQENEDTRNQRQEPQNGNREVPEYVLEGMIRNMALGASVFPL</sequence>
<feature type="domain" description="PDZ GRASP-type" evidence="7">
    <location>
        <begin position="112"/>
        <end position="201"/>
    </location>
</feature>
<dbReference type="Pfam" id="PF04495">
    <property type="entry name" value="GRASP55_65"/>
    <property type="match status" value="1"/>
</dbReference>
<evidence type="ECO:0000256" key="1">
    <source>
        <dbReference type="ARBA" id="ARBA00004394"/>
    </source>
</evidence>
<keyword evidence="4" id="KW-0472">Membrane</keyword>
<dbReference type="InterPro" id="IPR036034">
    <property type="entry name" value="PDZ_sf"/>
</dbReference>
<keyword evidence="5" id="KW-0862">Zinc</keyword>
<feature type="compositionally biased region" description="Low complexity" evidence="6">
    <location>
        <begin position="436"/>
        <end position="448"/>
    </location>
</feature>
<dbReference type="InterPro" id="IPR007583">
    <property type="entry name" value="GRASP55_65"/>
</dbReference>
<name>A0A9P6RQJ8_9FUNG</name>
<evidence type="ECO:0000259" key="7">
    <source>
        <dbReference type="PROSITE" id="PS51865"/>
    </source>
</evidence>
<evidence type="ECO:0000256" key="5">
    <source>
        <dbReference type="PIRSR" id="PIRSR607583-1"/>
    </source>
</evidence>
<dbReference type="InterPro" id="IPR024958">
    <property type="entry name" value="GRASP_PDZ"/>
</dbReference>
<feature type="binding site" evidence="5">
    <location>
        <position position="104"/>
    </location>
    <ligand>
        <name>Zn(2+)</name>
        <dbReference type="ChEBI" id="CHEBI:29105"/>
    </ligand>
</feature>
<dbReference type="GO" id="GO:0046872">
    <property type="term" value="F:metal ion binding"/>
    <property type="evidence" value="ECO:0007669"/>
    <property type="project" value="UniProtKB-KW"/>
</dbReference>
<comment type="subcellular location">
    <subcellularLocation>
        <location evidence="1">Golgi apparatus membrane</location>
    </subcellularLocation>
</comment>
<dbReference type="SUPFAM" id="SSF50156">
    <property type="entry name" value="PDZ domain-like"/>
    <property type="match status" value="1"/>
</dbReference>
<evidence type="ECO:0000256" key="3">
    <source>
        <dbReference type="ARBA" id="ARBA00023034"/>
    </source>
</evidence>
<comment type="caution">
    <text evidence="8">The sequence shown here is derived from an EMBL/GenBank/DDBJ whole genome shotgun (WGS) entry which is preliminary data.</text>
</comment>
<feature type="region of interest" description="Disordered" evidence="6">
    <location>
        <begin position="423"/>
        <end position="472"/>
    </location>
</feature>
<feature type="compositionally biased region" description="Basic and acidic residues" evidence="6">
    <location>
        <begin position="449"/>
        <end position="462"/>
    </location>
</feature>
<dbReference type="Gene3D" id="2.30.42.10">
    <property type="match status" value="2"/>
</dbReference>
<accession>A0A9P6RQJ8</accession>
<gene>
    <name evidence="8" type="primary">GORASP2_1</name>
    <name evidence="8" type="ORF">BGZ99_009502</name>
</gene>
<proteinExistence type="predicted"/>
<dbReference type="PROSITE" id="PS51865">
    <property type="entry name" value="PDZ_GRASP"/>
    <property type="match status" value="2"/>
</dbReference>
<feature type="domain" description="PDZ GRASP-type" evidence="7">
    <location>
        <begin position="14"/>
        <end position="106"/>
    </location>
</feature>
<dbReference type="EMBL" id="JAAAIP010000081">
    <property type="protein sequence ID" value="KAG0326470.1"/>
    <property type="molecule type" value="Genomic_DNA"/>
</dbReference>
<keyword evidence="2" id="KW-0677">Repeat</keyword>
<dbReference type="GO" id="GO:0007030">
    <property type="term" value="P:Golgi organization"/>
    <property type="evidence" value="ECO:0007669"/>
    <property type="project" value="TreeGrafter"/>
</dbReference>
<dbReference type="FunFam" id="2.30.42.10:FF:000026">
    <property type="entry name" value="Golgi reassembly stacking protein 2"/>
    <property type="match status" value="1"/>
</dbReference>
<feature type="region of interest" description="Disordered" evidence="6">
    <location>
        <begin position="290"/>
        <end position="318"/>
    </location>
</feature>
<dbReference type="PANTHER" id="PTHR12893">
    <property type="entry name" value="GOLGI REASSEMBLY STACKING PROTEIN GRASP"/>
    <property type="match status" value="1"/>
</dbReference>
<organism evidence="8 9">
    <name type="scientific">Dissophora globulifera</name>
    <dbReference type="NCBI Taxonomy" id="979702"/>
    <lineage>
        <taxon>Eukaryota</taxon>
        <taxon>Fungi</taxon>
        <taxon>Fungi incertae sedis</taxon>
        <taxon>Mucoromycota</taxon>
        <taxon>Mortierellomycotina</taxon>
        <taxon>Mortierellomycetes</taxon>
        <taxon>Mortierellales</taxon>
        <taxon>Mortierellaceae</taxon>
        <taxon>Dissophora</taxon>
    </lineage>
</organism>
<feature type="compositionally biased region" description="Polar residues" evidence="6">
    <location>
        <begin position="262"/>
        <end position="272"/>
    </location>
</feature>
<keyword evidence="5" id="KW-0479">Metal-binding</keyword>
<evidence type="ECO:0000313" key="9">
    <source>
        <dbReference type="Proteomes" id="UP000738325"/>
    </source>
</evidence>
<dbReference type="PANTHER" id="PTHR12893:SF0">
    <property type="entry name" value="GRASP65"/>
    <property type="match status" value="1"/>
</dbReference>
<dbReference type="AlphaFoldDB" id="A0A9P6RQJ8"/>
<keyword evidence="3" id="KW-0333">Golgi apparatus</keyword>
<protein>
    <submittedName>
        <fullName evidence="8">Golgi reassembly-stacking protein 2</fullName>
    </submittedName>
</protein>
<reference evidence="8" key="1">
    <citation type="journal article" date="2020" name="Fungal Divers.">
        <title>Resolving the Mortierellaceae phylogeny through synthesis of multi-gene phylogenetics and phylogenomics.</title>
        <authorList>
            <person name="Vandepol N."/>
            <person name="Liber J."/>
            <person name="Desiro A."/>
            <person name="Na H."/>
            <person name="Kennedy M."/>
            <person name="Barry K."/>
            <person name="Grigoriev I.V."/>
            <person name="Miller A.N."/>
            <person name="O'Donnell K."/>
            <person name="Stajich J.E."/>
            <person name="Bonito G."/>
        </authorList>
    </citation>
    <scope>NUCLEOTIDE SEQUENCE</scope>
    <source>
        <strain evidence="8">REB-010B</strain>
    </source>
</reference>
<keyword evidence="9" id="KW-1185">Reference proteome</keyword>
<feature type="binding site" evidence="5">
    <location>
        <position position="17"/>
    </location>
    <ligand>
        <name>Zn(2+)</name>
        <dbReference type="ChEBI" id="CHEBI:29105"/>
    </ligand>
</feature>